<dbReference type="PANTHER" id="PTHR40866">
    <property type="entry name" value="BED-TYPE DOMAIN-CONTAINING PROTEIN"/>
    <property type="match status" value="1"/>
</dbReference>
<reference evidence="1 2" key="1">
    <citation type="submission" date="2024-09" db="EMBL/GenBank/DDBJ databases">
        <title>Genome sequencing and assembly of Phytophthora oleae, isolate VK10A, causative agent of rot of olive drupes.</title>
        <authorList>
            <person name="Conti Taguali S."/>
            <person name="Riolo M."/>
            <person name="La Spada F."/>
            <person name="Cacciola S.O."/>
            <person name="Dionisio G."/>
        </authorList>
    </citation>
    <scope>NUCLEOTIDE SEQUENCE [LARGE SCALE GENOMIC DNA]</scope>
    <source>
        <strain evidence="1 2">VK10A</strain>
    </source>
</reference>
<evidence type="ECO:0000313" key="1">
    <source>
        <dbReference type="EMBL" id="KAL3657496.1"/>
    </source>
</evidence>
<gene>
    <name evidence="1" type="ORF">V7S43_019101</name>
</gene>
<keyword evidence="2" id="KW-1185">Reference proteome</keyword>
<dbReference type="PANTHER" id="PTHR40866:SF1">
    <property type="entry name" value="BED-TYPE DOMAIN-CONTAINING PROTEIN"/>
    <property type="match status" value="1"/>
</dbReference>
<evidence type="ECO:0000313" key="2">
    <source>
        <dbReference type="Proteomes" id="UP001632037"/>
    </source>
</evidence>
<dbReference type="Proteomes" id="UP001632037">
    <property type="component" value="Unassembled WGS sequence"/>
</dbReference>
<evidence type="ECO:0008006" key="3">
    <source>
        <dbReference type="Google" id="ProtNLM"/>
    </source>
</evidence>
<proteinExistence type="predicted"/>
<comment type="caution">
    <text evidence="1">The sequence shown here is derived from an EMBL/GenBank/DDBJ whole genome shotgun (WGS) entry which is preliminary data.</text>
</comment>
<dbReference type="AlphaFoldDB" id="A0ABD3ETK3"/>
<name>A0ABD3ETK3_9STRA</name>
<sequence>MCSIWLETIALSTKTMARLIGMPLVGCASHRLNLAVREHLAPYDDNLEQVQTLLRKLRTLKQAAKLRQKTPLEPVLHQDTRWSSTYAMLERYFQLYEHLSTVDEELEDLLPSRATHRSLRQLFDELKDVESISKKLHSSDLTMLDARDLLDDLLEIQPSFAEYLAPNAAIVQSPDFEAAAVRVLGGDVVSLSTSEKAALQPFRRSRSTEASREVVLDDQSSFAERILKRRKVDVVPIIYVALSAIPPTPSVVERLFSSARAVLRHERRRLSPLTLEMILFLKVNCSYWNVATVDGCL</sequence>
<dbReference type="EMBL" id="JBIMZQ010000064">
    <property type="protein sequence ID" value="KAL3657496.1"/>
    <property type="molecule type" value="Genomic_DNA"/>
</dbReference>
<dbReference type="SUPFAM" id="SSF53098">
    <property type="entry name" value="Ribonuclease H-like"/>
    <property type="match status" value="1"/>
</dbReference>
<organism evidence="1 2">
    <name type="scientific">Phytophthora oleae</name>
    <dbReference type="NCBI Taxonomy" id="2107226"/>
    <lineage>
        <taxon>Eukaryota</taxon>
        <taxon>Sar</taxon>
        <taxon>Stramenopiles</taxon>
        <taxon>Oomycota</taxon>
        <taxon>Peronosporomycetes</taxon>
        <taxon>Peronosporales</taxon>
        <taxon>Peronosporaceae</taxon>
        <taxon>Phytophthora</taxon>
    </lineage>
</organism>
<accession>A0ABD3ETK3</accession>
<dbReference type="InterPro" id="IPR012337">
    <property type="entry name" value="RNaseH-like_sf"/>
</dbReference>
<protein>
    <recommendedName>
        <fullName evidence="3">HAT C-terminal dimerisation domain-containing protein</fullName>
    </recommendedName>
</protein>